<dbReference type="AlphaFoldDB" id="A0A7X6KWY3"/>
<dbReference type="PROSITE" id="PS00584">
    <property type="entry name" value="PFKB_KINASES_2"/>
    <property type="match status" value="1"/>
</dbReference>
<evidence type="ECO:0000256" key="1">
    <source>
        <dbReference type="ARBA" id="ARBA00022679"/>
    </source>
</evidence>
<dbReference type="Pfam" id="PF00294">
    <property type="entry name" value="PfkB"/>
    <property type="match status" value="1"/>
</dbReference>
<evidence type="ECO:0000313" key="5">
    <source>
        <dbReference type="Proteomes" id="UP000581206"/>
    </source>
</evidence>
<keyword evidence="5" id="KW-1185">Reference proteome</keyword>
<dbReference type="EMBL" id="JAAXOX010000008">
    <property type="protein sequence ID" value="NKY23718.1"/>
    <property type="molecule type" value="Genomic_DNA"/>
</dbReference>
<feature type="domain" description="Carbohydrate kinase PfkB" evidence="3">
    <location>
        <begin position="201"/>
        <end position="277"/>
    </location>
</feature>
<sequence>MTPWGGAGDVIVAGPASWNTLVRVAQLPSGGSQTIFASGHRAGLGGTSAGKAVTLAALGVPVRLHTVLGRDQAADRIRAALPGIDLTTWPAVDGRSEQHLNLMSDDGGRLSVYLELPEPAPGAGPTPEQIAAAGALVADLAAWTAPLLPVARAAGTLLVCDVHDDDGQAAFQRSWADTADLLLASADRLADPAGYLRDRVARGCTLAVCTRGAAGALACDADGLWEVGAAPADPVDSNGAGDAFLAGLLAALRDGTDTATALARGAAAGAAAVSGPDLGAPGVTSAGIADAARAVAVRRV</sequence>
<protein>
    <submittedName>
        <fullName evidence="4">Carbohydrate kinase family protein</fullName>
    </submittedName>
</protein>
<gene>
    <name evidence="4" type="ORF">HGA03_13680</name>
</gene>
<dbReference type="GO" id="GO:0005829">
    <property type="term" value="C:cytosol"/>
    <property type="evidence" value="ECO:0007669"/>
    <property type="project" value="TreeGrafter"/>
</dbReference>
<evidence type="ECO:0000259" key="3">
    <source>
        <dbReference type="Pfam" id="PF00294"/>
    </source>
</evidence>
<dbReference type="InterPro" id="IPR029056">
    <property type="entry name" value="Ribokinase-like"/>
</dbReference>
<proteinExistence type="predicted"/>
<accession>A0A7X6KWY3</accession>
<dbReference type="PANTHER" id="PTHR10584">
    <property type="entry name" value="SUGAR KINASE"/>
    <property type="match status" value="1"/>
</dbReference>
<dbReference type="Proteomes" id="UP000581206">
    <property type="component" value="Unassembled WGS sequence"/>
</dbReference>
<evidence type="ECO:0000256" key="2">
    <source>
        <dbReference type="ARBA" id="ARBA00022777"/>
    </source>
</evidence>
<keyword evidence="1" id="KW-0808">Transferase</keyword>
<dbReference type="InterPro" id="IPR002173">
    <property type="entry name" value="Carboh/pur_kinase_PfkB_CS"/>
</dbReference>
<dbReference type="PANTHER" id="PTHR10584:SF166">
    <property type="entry name" value="RIBOKINASE"/>
    <property type="match status" value="1"/>
</dbReference>
<reference evidence="4 5" key="1">
    <citation type="submission" date="2020-04" db="EMBL/GenBank/DDBJ databases">
        <title>MicrobeNet Type strains.</title>
        <authorList>
            <person name="Nicholson A.C."/>
        </authorList>
    </citation>
    <scope>NUCLEOTIDE SEQUENCE [LARGE SCALE GENOMIC DNA]</scope>
    <source>
        <strain evidence="4 5">ATCC BAA-788</strain>
    </source>
</reference>
<dbReference type="RefSeq" id="WP_168630850.1">
    <property type="nucleotide sequence ID" value="NZ_BONL01000011.1"/>
</dbReference>
<name>A0A7X6KWY3_9CELL</name>
<dbReference type="Gene3D" id="3.40.1190.20">
    <property type="match status" value="1"/>
</dbReference>
<dbReference type="InterPro" id="IPR011611">
    <property type="entry name" value="PfkB_dom"/>
</dbReference>
<dbReference type="GO" id="GO:0016301">
    <property type="term" value="F:kinase activity"/>
    <property type="evidence" value="ECO:0007669"/>
    <property type="project" value="UniProtKB-KW"/>
</dbReference>
<keyword evidence="2 4" id="KW-0418">Kinase</keyword>
<evidence type="ECO:0000313" key="4">
    <source>
        <dbReference type="EMBL" id="NKY23718.1"/>
    </source>
</evidence>
<organism evidence="4 5">
    <name type="scientific">Cellulomonas denverensis</name>
    <dbReference type="NCBI Taxonomy" id="264297"/>
    <lineage>
        <taxon>Bacteria</taxon>
        <taxon>Bacillati</taxon>
        <taxon>Actinomycetota</taxon>
        <taxon>Actinomycetes</taxon>
        <taxon>Micrococcales</taxon>
        <taxon>Cellulomonadaceae</taxon>
        <taxon>Cellulomonas</taxon>
    </lineage>
</organism>
<comment type="caution">
    <text evidence="4">The sequence shown here is derived from an EMBL/GenBank/DDBJ whole genome shotgun (WGS) entry which is preliminary data.</text>
</comment>
<dbReference type="SUPFAM" id="SSF53613">
    <property type="entry name" value="Ribokinase-like"/>
    <property type="match status" value="1"/>
</dbReference>